<evidence type="ECO:0000313" key="10">
    <source>
        <dbReference type="EMBL" id="SPD08928.1"/>
    </source>
</evidence>
<comment type="cofactor">
    <cofactor evidence="7">
        <name>heme</name>
        <dbReference type="ChEBI" id="CHEBI:30413"/>
    </cofactor>
</comment>
<evidence type="ECO:0000256" key="6">
    <source>
        <dbReference type="ARBA" id="ARBA00023033"/>
    </source>
</evidence>
<evidence type="ECO:0000256" key="9">
    <source>
        <dbReference type="SAM" id="Phobius"/>
    </source>
</evidence>
<keyword evidence="2 7" id="KW-0349">Heme</keyword>
<gene>
    <name evidence="10" type="ORF">FSB_LOCUS36810</name>
    <name evidence="11" type="ORF">FSB_LOCUS42903</name>
</gene>
<dbReference type="PANTHER" id="PTHR47947">
    <property type="entry name" value="CYTOCHROME P450 82C3-RELATED"/>
    <property type="match status" value="1"/>
</dbReference>
<dbReference type="InterPro" id="IPR036396">
    <property type="entry name" value="Cyt_P450_sf"/>
</dbReference>
<organism evidence="11">
    <name type="scientific">Fagus sylvatica</name>
    <name type="common">Beechnut</name>
    <dbReference type="NCBI Taxonomy" id="28930"/>
    <lineage>
        <taxon>Eukaryota</taxon>
        <taxon>Viridiplantae</taxon>
        <taxon>Streptophyta</taxon>
        <taxon>Embryophyta</taxon>
        <taxon>Tracheophyta</taxon>
        <taxon>Spermatophyta</taxon>
        <taxon>Magnoliopsida</taxon>
        <taxon>eudicotyledons</taxon>
        <taxon>Gunneridae</taxon>
        <taxon>Pentapetalae</taxon>
        <taxon>rosids</taxon>
        <taxon>fabids</taxon>
        <taxon>Fagales</taxon>
        <taxon>Fagaceae</taxon>
        <taxon>Fagus</taxon>
    </lineage>
</organism>
<evidence type="ECO:0000256" key="5">
    <source>
        <dbReference type="ARBA" id="ARBA00023004"/>
    </source>
</evidence>
<dbReference type="GO" id="GO:0005506">
    <property type="term" value="F:iron ion binding"/>
    <property type="evidence" value="ECO:0007669"/>
    <property type="project" value="InterPro"/>
</dbReference>
<sequence>MEISSHFQTILGLFTFLVIYGVLKIASNTKKAYTKHIRIPEPAGALPFIGHLYLLGGQDRPIAQTLGAIADKYGSFFSLRIGLQRIMVVSSWEMVKECLATNDKTFATRASIAAGKYMGYNNAVFALAPYGQYWRDVRKMATLELLSNHRLEKLKHVRFSEVESLIKDLHLLCTNKEVVTISELFEHMTFNISLRMIVGKRFSTTTYEERNSEACRFQSAIKDALYLSGVFVLSDAIPYFEWMDYQGHVGSMKRTAKELDSVLNIWLNEHLQKQSELKSTNYGESDFMDVMLSSLAEDDVISEHTRDTIVKATALILILTGAGSTAVTLTWALSLLLNHPNVLKAAQEELDIHIGKDKWVEESDIKKLNYLQAIVKETLRLYPPGPLTGVREAMEDCNVGGYYVPKGTRLIINIWKLQRDPRVWSNPSEFQPERFMTTHADIDVRGQNFEYIPFSSGRRSCPGITFGLQVVHLALARLLQGFDIINAAGVVVDMREGPGIALPKVDPLQVILKPRLHMELYQCL</sequence>
<evidence type="ECO:0008006" key="12">
    <source>
        <dbReference type="Google" id="ProtNLM"/>
    </source>
</evidence>
<evidence type="ECO:0000256" key="1">
    <source>
        <dbReference type="ARBA" id="ARBA00010617"/>
    </source>
</evidence>
<dbReference type="CDD" id="cd20654">
    <property type="entry name" value="CYP82"/>
    <property type="match status" value="1"/>
</dbReference>
<keyword evidence="5 7" id="KW-0408">Iron</keyword>
<evidence type="ECO:0000256" key="4">
    <source>
        <dbReference type="ARBA" id="ARBA00023002"/>
    </source>
</evidence>
<dbReference type="Gene3D" id="1.10.630.10">
    <property type="entry name" value="Cytochrome P450"/>
    <property type="match status" value="1"/>
</dbReference>
<keyword evidence="9" id="KW-0812">Transmembrane</keyword>
<feature type="transmembrane region" description="Helical" evidence="9">
    <location>
        <begin position="6"/>
        <end position="26"/>
    </location>
</feature>
<dbReference type="GO" id="GO:0004497">
    <property type="term" value="F:monooxygenase activity"/>
    <property type="evidence" value="ECO:0007669"/>
    <property type="project" value="UniProtKB-KW"/>
</dbReference>
<dbReference type="PRINTS" id="PR00385">
    <property type="entry name" value="P450"/>
</dbReference>
<evidence type="ECO:0000256" key="2">
    <source>
        <dbReference type="ARBA" id="ARBA00022617"/>
    </source>
</evidence>
<evidence type="ECO:0000256" key="7">
    <source>
        <dbReference type="PIRSR" id="PIRSR602401-1"/>
    </source>
</evidence>
<keyword evidence="6 8" id="KW-0503">Monooxygenase</keyword>
<dbReference type="PROSITE" id="PS00086">
    <property type="entry name" value="CYTOCHROME_P450"/>
    <property type="match status" value="1"/>
</dbReference>
<keyword evidence="9" id="KW-0472">Membrane</keyword>
<dbReference type="SUPFAM" id="SSF48264">
    <property type="entry name" value="Cytochrome P450"/>
    <property type="match status" value="1"/>
</dbReference>
<dbReference type="PANTHER" id="PTHR47947:SF25">
    <property type="entry name" value="DIMETHYLNONATRIENE SYNTHASE"/>
    <property type="match status" value="1"/>
</dbReference>
<reference evidence="11" key="1">
    <citation type="submission" date="2018-02" db="EMBL/GenBank/DDBJ databases">
        <authorList>
            <person name="Cohen D.B."/>
            <person name="Kent A.D."/>
        </authorList>
    </citation>
    <scope>NUCLEOTIDE SEQUENCE</scope>
</reference>
<evidence type="ECO:0000313" key="11">
    <source>
        <dbReference type="EMBL" id="SPD15021.1"/>
    </source>
</evidence>
<keyword evidence="9" id="KW-1133">Transmembrane helix</keyword>
<proteinExistence type="inferred from homology"/>
<dbReference type="EMBL" id="OIVN01004024">
    <property type="protein sequence ID" value="SPD15021.1"/>
    <property type="molecule type" value="Genomic_DNA"/>
</dbReference>
<dbReference type="InterPro" id="IPR002401">
    <property type="entry name" value="Cyt_P450_E_grp-I"/>
</dbReference>
<dbReference type="InterPro" id="IPR001128">
    <property type="entry name" value="Cyt_P450"/>
</dbReference>
<protein>
    <recommendedName>
        <fullName evidence="12">Cytochrome P450</fullName>
    </recommendedName>
</protein>
<dbReference type="AlphaFoldDB" id="A0A2N9HTN8"/>
<dbReference type="Pfam" id="PF00067">
    <property type="entry name" value="p450"/>
    <property type="match status" value="1"/>
</dbReference>
<evidence type="ECO:0000256" key="8">
    <source>
        <dbReference type="RuleBase" id="RU000461"/>
    </source>
</evidence>
<dbReference type="GO" id="GO:0046246">
    <property type="term" value="P:terpene biosynthetic process"/>
    <property type="evidence" value="ECO:0007669"/>
    <property type="project" value="TreeGrafter"/>
</dbReference>
<dbReference type="FunFam" id="1.10.630.10:FF:000026">
    <property type="entry name" value="Cytochrome P450 82C4"/>
    <property type="match status" value="1"/>
</dbReference>
<evidence type="ECO:0000256" key="3">
    <source>
        <dbReference type="ARBA" id="ARBA00022723"/>
    </source>
</evidence>
<dbReference type="InterPro" id="IPR017972">
    <property type="entry name" value="Cyt_P450_CS"/>
</dbReference>
<dbReference type="InterPro" id="IPR050651">
    <property type="entry name" value="Plant_Cytochrome_P450_Monoox"/>
</dbReference>
<dbReference type="EMBL" id="OIVN01003115">
    <property type="protein sequence ID" value="SPD08928.1"/>
    <property type="molecule type" value="Genomic_DNA"/>
</dbReference>
<feature type="binding site" description="axial binding residue" evidence="7">
    <location>
        <position position="461"/>
    </location>
    <ligand>
        <name>heme</name>
        <dbReference type="ChEBI" id="CHEBI:30413"/>
    </ligand>
    <ligandPart>
        <name>Fe</name>
        <dbReference type="ChEBI" id="CHEBI:18248"/>
    </ligandPart>
</feature>
<dbReference type="GO" id="GO:0016705">
    <property type="term" value="F:oxidoreductase activity, acting on paired donors, with incorporation or reduction of molecular oxygen"/>
    <property type="evidence" value="ECO:0007669"/>
    <property type="project" value="InterPro"/>
</dbReference>
<keyword evidence="4 8" id="KW-0560">Oxidoreductase</keyword>
<dbReference type="PRINTS" id="PR00463">
    <property type="entry name" value="EP450I"/>
</dbReference>
<dbReference type="GO" id="GO:0020037">
    <property type="term" value="F:heme binding"/>
    <property type="evidence" value="ECO:0007669"/>
    <property type="project" value="InterPro"/>
</dbReference>
<comment type="similarity">
    <text evidence="1 8">Belongs to the cytochrome P450 family.</text>
</comment>
<name>A0A2N9HTN8_FAGSY</name>
<keyword evidence="3 7" id="KW-0479">Metal-binding</keyword>
<accession>A0A2N9HTN8</accession>
<feature type="transmembrane region" description="Helical" evidence="9">
    <location>
        <begin position="314"/>
        <end position="337"/>
    </location>
</feature>